<reference evidence="2 3" key="1">
    <citation type="submission" date="2020-06" db="EMBL/GenBank/DDBJ databases">
        <title>Sulfitobacter algicola sp. nov., isolated from green algae.</title>
        <authorList>
            <person name="Wang C."/>
        </authorList>
    </citation>
    <scope>NUCLEOTIDE SEQUENCE [LARGE SCALE GENOMIC DNA]</scope>
    <source>
        <strain evidence="2 3">1151</strain>
    </source>
</reference>
<proteinExistence type="predicted"/>
<dbReference type="PANTHER" id="PTHR46825:SF9">
    <property type="entry name" value="BETA-LACTAMASE-RELATED DOMAIN-CONTAINING PROTEIN"/>
    <property type="match status" value="1"/>
</dbReference>
<dbReference type="Proteomes" id="UP000777935">
    <property type="component" value="Unassembled WGS sequence"/>
</dbReference>
<dbReference type="EMBL" id="JABUFE010000002">
    <property type="protein sequence ID" value="NSX54152.1"/>
    <property type="molecule type" value="Genomic_DNA"/>
</dbReference>
<sequence length="366" mass="40406">MEMLRYILFMVCIISGTNVLADSIKDSFQKKFGQLAREQDRFAIAAGFALENNAPITFVSGKRYRGAGLVGGDAPWHIGSITKSFTSVLVMRLFEQGKLRLDDPIGPIIIDIAPDMHADWQAITLRQLLSHTSGVPANVSVFHLRKSGTSDPSQDRIERLKVLWTKPLNDRAGQFEYSNVGYVLAGVIVEHVTGAPWEQLVVSEVTQPFGLNSAGFGAPTHASAAWGHRQILGFQKAMDPNKVTSDNAAWMGPAGRLHLSMDDLLRWGQLHLSACKGRAPDFLTQESCIAMRTPNAADYGLGWVIHRSPEYDAALIWHNGSNTMWYTAVMMVPKYDLVIAMATNTRNPKLVDDGLQDLMVDILETL</sequence>
<dbReference type="InterPro" id="IPR050491">
    <property type="entry name" value="AmpC-like"/>
</dbReference>
<name>A0ABX2IMN9_9RHOB</name>
<dbReference type="InterPro" id="IPR001466">
    <property type="entry name" value="Beta-lactam-related"/>
</dbReference>
<keyword evidence="3" id="KW-1185">Reference proteome</keyword>
<evidence type="ECO:0000259" key="1">
    <source>
        <dbReference type="Pfam" id="PF00144"/>
    </source>
</evidence>
<gene>
    <name evidence="2" type="ORF">HRQ87_04990</name>
</gene>
<dbReference type="PANTHER" id="PTHR46825">
    <property type="entry name" value="D-ALANYL-D-ALANINE-CARBOXYPEPTIDASE/ENDOPEPTIDASE AMPH"/>
    <property type="match status" value="1"/>
</dbReference>
<accession>A0ABX2IMN9</accession>
<dbReference type="InterPro" id="IPR012338">
    <property type="entry name" value="Beta-lactam/transpept-like"/>
</dbReference>
<dbReference type="Pfam" id="PF00144">
    <property type="entry name" value="Beta-lactamase"/>
    <property type="match status" value="1"/>
</dbReference>
<protein>
    <submittedName>
        <fullName evidence="2">Beta-lactamase family protein</fullName>
    </submittedName>
</protein>
<dbReference type="Gene3D" id="3.40.710.10">
    <property type="entry name" value="DD-peptidase/beta-lactamase superfamily"/>
    <property type="match status" value="1"/>
</dbReference>
<dbReference type="SUPFAM" id="SSF56601">
    <property type="entry name" value="beta-lactamase/transpeptidase-like"/>
    <property type="match status" value="1"/>
</dbReference>
<dbReference type="RefSeq" id="WP_174135878.1">
    <property type="nucleotide sequence ID" value="NZ_JABUFE010000002.1"/>
</dbReference>
<feature type="domain" description="Beta-lactamase-related" evidence="1">
    <location>
        <begin position="65"/>
        <end position="349"/>
    </location>
</feature>
<evidence type="ECO:0000313" key="3">
    <source>
        <dbReference type="Proteomes" id="UP000777935"/>
    </source>
</evidence>
<evidence type="ECO:0000313" key="2">
    <source>
        <dbReference type="EMBL" id="NSX54152.1"/>
    </source>
</evidence>
<organism evidence="2 3">
    <name type="scientific">Parasulfitobacter algicola</name>
    <dbReference type="NCBI Taxonomy" id="2614809"/>
    <lineage>
        <taxon>Bacteria</taxon>
        <taxon>Pseudomonadati</taxon>
        <taxon>Pseudomonadota</taxon>
        <taxon>Alphaproteobacteria</taxon>
        <taxon>Rhodobacterales</taxon>
        <taxon>Roseobacteraceae</taxon>
        <taxon>Parasulfitobacter</taxon>
    </lineage>
</organism>
<comment type="caution">
    <text evidence="2">The sequence shown here is derived from an EMBL/GenBank/DDBJ whole genome shotgun (WGS) entry which is preliminary data.</text>
</comment>